<feature type="transmembrane region" description="Helical" evidence="1">
    <location>
        <begin position="79"/>
        <end position="97"/>
    </location>
</feature>
<gene>
    <name evidence="2" type="ORF">SSE37_14098</name>
</gene>
<dbReference type="EMBL" id="AAYA01000008">
    <property type="protein sequence ID" value="EBA07724.1"/>
    <property type="molecule type" value="Genomic_DNA"/>
</dbReference>
<comment type="caution">
    <text evidence="2">The sequence shown here is derived from an EMBL/GenBank/DDBJ whole genome shotgun (WGS) entry which is preliminary data.</text>
</comment>
<keyword evidence="3" id="KW-1185">Reference proteome</keyword>
<evidence type="ECO:0000313" key="2">
    <source>
        <dbReference type="EMBL" id="EBA07724.1"/>
    </source>
</evidence>
<keyword evidence="1" id="KW-0472">Membrane</keyword>
<evidence type="ECO:0000313" key="3">
    <source>
        <dbReference type="Proteomes" id="UP000005713"/>
    </source>
</evidence>
<protein>
    <submittedName>
        <fullName evidence="2">Uncharacterized protein</fullName>
    </submittedName>
</protein>
<name>A3K5C3_SAGS3</name>
<sequence length="99" mass="10688">MSDALTGKQSQSTSPIKRIVRGAAIGAAIMTVIAVSALLLTAGKIDGAMPSKEQYLSAFPDRDYAQYVFRSVVRLVPETMIVGAVLGSVWQVIRWAFSR</sequence>
<keyword evidence="1" id="KW-1133">Transmembrane helix</keyword>
<dbReference type="Proteomes" id="UP000005713">
    <property type="component" value="Unassembled WGS sequence"/>
</dbReference>
<keyword evidence="1" id="KW-0812">Transmembrane</keyword>
<evidence type="ECO:0000256" key="1">
    <source>
        <dbReference type="SAM" id="Phobius"/>
    </source>
</evidence>
<dbReference type="RefSeq" id="WP_005860176.1">
    <property type="nucleotide sequence ID" value="NZ_AAYA01000008.1"/>
</dbReference>
<dbReference type="AlphaFoldDB" id="A3K5C3"/>
<proteinExistence type="predicted"/>
<organism evidence="2 3">
    <name type="scientific">Sagittula stellata (strain ATCC 700073 / DSM 11524 / E-37)</name>
    <dbReference type="NCBI Taxonomy" id="388399"/>
    <lineage>
        <taxon>Bacteria</taxon>
        <taxon>Pseudomonadati</taxon>
        <taxon>Pseudomonadota</taxon>
        <taxon>Alphaproteobacteria</taxon>
        <taxon>Rhodobacterales</taxon>
        <taxon>Roseobacteraceae</taxon>
        <taxon>Sagittula</taxon>
    </lineage>
</organism>
<feature type="transmembrane region" description="Helical" evidence="1">
    <location>
        <begin position="20"/>
        <end position="42"/>
    </location>
</feature>
<reference evidence="2 3" key="1">
    <citation type="submission" date="2006-06" db="EMBL/GenBank/DDBJ databases">
        <authorList>
            <person name="Moran M.A."/>
            <person name="Ferriera S."/>
            <person name="Johnson J."/>
            <person name="Kravitz S."/>
            <person name="Beeson K."/>
            <person name="Sutton G."/>
            <person name="Rogers Y.-H."/>
            <person name="Friedman R."/>
            <person name="Frazier M."/>
            <person name="Venter J.C."/>
        </authorList>
    </citation>
    <scope>NUCLEOTIDE SEQUENCE [LARGE SCALE GENOMIC DNA]</scope>
    <source>
        <strain evidence="2 3">E-37</strain>
    </source>
</reference>
<accession>A3K5C3</accession>